<proteinExistence type="predicted"/>
<evidence type="ECO:0000313" key="1">
    <source>
        <dbReference type="EMBL" id="EAU65033.1"/>
    </source>
</evidence>
<sequence>MAHPVDNLRSGC</sequence>
<protein>
    <submittedName>
        <fullName evidence="1">Uncharacterized protein</fullName>
    </submittedName>
</protein>
<comment type="caution">
    <text evidence="1">The sequence shown here is derived from an EMBL/GenBank/DDBJ whole genome shotgun (WGS) entry which is preliminary data.</text>
</comment>
<dbReference type="EMBL" id="AAMD01000095">
    <property type="protein sequence ID" value="EAU65033.1"/>
    <property type="molecule type" value="Genomic_DNA"/>
</dbReference>
<feature type="non-terminal residue" evidence="1">
    <location>
        <position position="12"/>
    </location>
</feature>
<name>Q08X11_STIAD</name>
<gene>
    <name evidence="1" type="ORF">STIAU_3182</name>
</gene>
<evidence type="ECO:0000313" key="2">
    <source>
        <dbReference type="Proteomes" id="UP000032702"/>
    </source>
</evidence>
<accession>Q08X11</accession>
<dbReference type="Proteomes" id="UP000032702">
    <property type="component" value="Unassembled WGS sequence"/>
</dbReference>
<organism evidence="1 2">
    <name type="scientific">Stigmatella aurantiaca (strain DW4/3-1)</name>
    <dbReference type="NCBI Taxonomy" id="378806"/>
    <lineage>
        <taxon>Bacteria</taxon>
        <taxon>Pseudomonadati</taxon>
        <taxon>Myxococcota</taxon>
        <taxon>Myxococcia</taxon>
        <taxon>Myxococcales</taxon>
        <taxon>Cystobacterineae</taxon>
        <taxon>Archangiaceae</taxon>
        <taxon>Stigmatella</taxon>
    </lineage>
</organism>
<reference evidence="1 2" key="1">
    <citation type="submission" date="2006-04" db="EMBL/GenBank/DDBJ databases">
        <authorList>
            <person name="Nierman W.C."/>
        </authorList>
    </citation>
    <scope>NUCLEOTIDE SEQUENCE [LARGE SCALE GENOMIC DNA]</scope>
    <source>
        <strain evidence="1 2">DW4/3-1</strain>
    </source>
</reference>